<keyword evidence="2" id="KW-1185">Reference proteome</keyword>
<evidence type="ECO:0000313" key="2">
    <source>
        <dbReference type="Proteomes" id="UP001382904"/>
    </source>
</evidence>
<evidence type="ECO:0000313" key="1">
    <source>
        <dbReference type="EMBL" id="MEJ8645392.1"/>
    </source>
</evidence>
<dbReference type="EMBL" id="JBBKAM010000003">
    <property type="protein sequence ID" value="MEJ8645392.1"/>
    <property type="molecule type" value="Genomic_DNA"/>
</dbReference>
<sequence length="97" mass="10491">MPSPTAEELLASISGLSPELAQQAADRIDECRALLAAGIDMDSVQQHLKDQDIPIVIAVLITTRLIGDHPSKLKAAREIVECSPARTRDSALSRPRH</sequence>
<proteinExistence type="predicted"/>
<name>A0ABU8UBX5_9ACTN</name>
<protein>
    <submittedName>
        <fullName evidence="1">Uncharacterized protein</fullName>
    </submittedName>
</protein>
<accession>A0ABU8UBX5</accession>
<reference evidence="1 2" key="1">
    <citation type="submission" date="2024-03" db="EMBL/GenBank/DDBJ databases">
        <title>Novel Streptomyces species of biotechnological and ecological value are a feature of Machair soil.</title>
        <authorList>
            <person name="Prole J.R."/>
            <person name="Goodfellow M."/>
            <person name="Allenby N."/>
            <person name="Ward A.C."/>
        </authorList>
    </citation>
    <scope>NUCLEOTIDE SEQUENCE [LARGE SCALE GENOMIC DNA]</scope>
    <source>
        <strain evidence="1 2">MS1.HAVA.3</strain>
    </source>
</reference>
<organism evidence="1 2">
    <name type="scientific">Streptomyces caledonius</name>
    <dbReference type="NCBI Taxonomy" id="3134107"/>
    <lineage>
        <taxon>Bacteria</taxon>
        <taxon>Bacillati</taxon>
        <taxon>Actinomycetota</taxon>
        <taxon>Actinomycetes</taxon>
        <taxon>Kitasatosporales</taxon>
        <taxon>Streptomycetaceae</taxon>
        <taxon>Streptomyces</taxon>
    </lineage>
</organism>
<comment type="caution">
    <text evidence="1">The sequence shown here is derived from an EMBL/GenBank/DDBJ whole genome shotgun (WGS) entry which is preliminary data.</text>
</comment>
<dbReference type="Proteomes" id="UP001382904">
    <property type="component" value="Unassembled WGS sequence"/>
</dbReference>
<gene>
    <name evidence="1" type="ORF">WKI68_37600</name>
</gene>